<comment type="subunit">
    <text evidence="7">Interacts with UvrB in an incision complex.</text>
</comment>
<feature type="domain" description="UVR" evidence="8">
    <location>
        <begin position="202"/>
        <end position="237"/>
    </location>
</feature>
<keyword evidence="3 7" id="KW-0228">DNA excision</keyword>
<dbReference type="Gene3D" id="3.40.1440.10">
    <property type="entry name" value="GIY-YIG endonuclease"/>
    <property type="match status" value="1"/>
</dbReference>
<dbReference type="InterPro" id="IPR001943">
    <property type="entry name" value="UVR_dom"/>
</dbReference>
<evidence type="ECO:0000259" key="9">
    <source>
        <dbReference type="PROSITE" id="PS50164"/>
    </source>
</evidence>
<keyword evidence="4 7" id="KW-0267">Excision nuclease</keyword>
<dbReference type="PROSITE" id="PS50164">
    <property type="entry name" value="GIY_YIG"/>
    <property type="match status" value="1"/>
</dbReference>
<dbReference type="HAMAP" id="MF_00203">
    <property type="entry name" value="UvrC"/>
    <property type="match status" value="1"/>
</dbReference>
<dbReference type="Proteomes" id="UP001446205">
    <property type="component" value="Unassembled WGS sequence"/>
</dbReference>
<dbReference type="PROSITE" id="PS50151">
    <property type="entry name" value="UVR"/>
    <property type="match status" value="1"/>
</dbReference>
<dbReference type="Gene3D" id="3.30.420.340">
    <property type="entry name" value="UvrC, RNAse H endonuclease domain"/>
    <property type="match status" value="1"/>
</dbReference>
<dbReference type="InterPro" id="IPR050066">
    <property type="entry name" value="UvrABC_protein_C"/>
</dbReference>
<evidence type="ECO:0000313" key="12">
    <source>
        <dbReference type="Proteomes" id="UP001446205"/>
    </source>
</evidence>
<dbReference type="InterPro" id="IPR038476">
    <property type="entry name" value="UvrC_RNase_H_dom_sf"/>
</dbReference>
<dbReference type="PANTHER" id="PTHR30562:SF1">
    <property type="entry name" value="UVRABC SYSTEM PROTEIN C"/>
    <property type="match status" value="1"/>
</dbReference>
<feature type="domain" description="UvrC family homology region profile" evidence="10">
    <location>
        <begin position="253"/>
        <end position="475"/>
    </location>
</feature>
<dbReference type="NCBIfam" id="TIGR00194">
    <property type="entry name" value="uvrC"/>
    <property type="match status" value="1"/>
</dbReference>
<dbReference type="InterPro" id="IPR001162">
    <property type="entry name" value="UvrC_RNase_H_dom"/>
</dbReference>
<dbReference type="InterPro" id="IPR000305">
    <property type="entry name" value="GIY-YIG_endonuc"/>
</dbReference>
<dbReference type="SUPFAM" id="SSF82771">
    <property type="entry name" value="GIY-YIG endonuclease"/>
    <property type="match status" value="1"/>
</dbReference>
<dbReference type="SUPFAM" id="SSF46600">
    <property type="entry name" value="C-terminal UvrC-binding domain of UvrB"/>
    <property type="match status" value="1"/>
</dbReference>
<evidence type="ECO:0000259" key="10">
    <source>
        <dbReference type="PROSITE" id="PS50165"/>
    </source>
</evidence>
<evidence type="ECO:0000256" key="7">
    <source>
        <dbReference type="HAMAP-Rule" id="MF_00203"/>
    </source>
</evidence>
<reference evidence="11 12" key="1">
    <citation type="submission" date="2024-04" db="EMBL/GenBank/DDBJ databases">
        <authorList>
            <person name="Abashina T."/>
            <person name="Shaikin A."/>
        </authorList>
    </citation>
    <scope>NUCLEOTIDE SEQUENCE [LARGE SCALE GENOMIC DNA]</scope>
    <source>
        <strain evidence="11 12">AAFK</strain>
    </source>
</reference>
<proteinExistence type="inferred from homology"/>
<dbReference type="Gene3D" id="4.10.860.10">
    <property type="entry name" value="UVR domain"/>
    <property type="match status" value="1"/>
</dbReference>
<keyword evidence="12" id="KW-1185">Reference proteome</keyword>
<protein>
    <recommendedName>
        <fullName evidence="7">UvrABC system protein C</fullName>
        <shortName evidence="7">Protein UvrC</shortName>
    </recommendedName>
    <alternativeName>
        <fullName evidence="7">Excinuclease ABC subunit C</fullName>
    </alternativeName>
</protein>
<keyword evidence="6 7" id="KW-0742">SOS response</keyword>
<dbReference type="Gene3D" id="1.10.150.20">
    <property type="entry name" value="5' to 3' exonuclease, C-terminal subdomain"/>
    <property type="match status" value="1"/>
</dbReference>
<organism evidence="11 12">
    <name type="scientific">Thermithiobacillus plumbiphilus</name>
    <dbReference type="NCBI Taxonomy" id="1729899"/>
    <lineage>
        <taxon>Bacteria</taxon>
        <taxon>Pseudomonadati</taxon>
        <taxon>Pseudomonadota</taxon>
        <taxon>Acidithiobacillia</taxon>
        <taxon>Acidithiobacillales</taxon>
        <taxon>Thermithiobacillaceae</taxon>
        <taxon>Thermithiobacillus</taxon>
    </lineage>
</organism>
<keyword evidence="5 7" id="KW-0234">DNA repair</keyword>
<evidence type="ECO:0000256" key="1">
    <source>
        <dbReference type="ARBA" id="ARBA00022490"/>
    </source>
</evidence>
<name>A0ABU9D3S0_9PROT</name>
<dbReference type="PROSITE" id="PS50165">
    <property type="entry name" value="UVRC"/>
    <property type="match status" value="1"/>
</dbReference>
<comment type="function">
    <text evidence="7">The UvrABC repair system catalyzes the recognition and processing of DNA lesions. UvrC both incises the 5' and 3' sides of the lesion. The N-terminal half is responsible for the 3' incision and the C-terminal half is responsible for the 5' incision.</text>
</comment>
<dbReference type="Pfam" id="PF22920">
    <property type="entry name" value="UvrC_RNaseH"/>
    <property type="match status" value="1"/>
</dbReference>
<feature type="domain" description="GIY-YIG" evidence="9">
    <location>
        <begin position="14"/>
        <end position="92"/>
    </location>
</feature>
<dbReference type="InterPro" id="IPR036876">
    <property type="entry name" value="UVR_dom_sf"/>
</dbReference>
<evidence type="ECO:0000256" key="5">
    <source>
        <dbReference type="ARBA" id="ARBA00023204"/>
    </source>
</evidence>
<dbReference type="InterPro" id="IPR047296">
    <property type="entry name" value="GIY-YIG_UvrC_Cho"/>
</dbReference>
<dbReference type="Pfam" id="PF01541">
    <property type="entry name" value="GIY-YIG"/>
    <property type="match status" value="1"/>
</dbReference>
<comment type="similarity">
    <text evidence="7">Belongs to the UvrC family.</text>
</comment>
<gene>
    <name evidence="7 11" type="primary">uvrC</name>
    <name evidence="11" type="ORF">WOB96_00445</name>
</gene>
<dbReference type="SMART" id="SM00465">
    <property type="entry name" value="GIYc"/>
    <property type="match status" value="1"/>
</dbReference>
<comment type="caution">
    <text evidence="11">The sequence shown here is derived from an EMBL/GenBank/DDBJ whole genome shotgun (WGS) entry which is preliminary data.</text>
</comment>
<dbReference type="RefSeq" id="WP_341369289.1">
    <property type="nucleotide sequence ID" value="NZ_JBBPCO010000001.1"/>
</dbReference>
<evidence type="ECO:0000313" key="11">
    <source>
        <dbReference type="EMBL" id="MEK8088223.1"/>
    </source>
</evidence>
<accession>A0ABU9D3S0</accession>
<dbReference type="Pfam" id="PF14520">
    <property type="entry name" value="HHH_5"/>
    <property type="match status" value="1"/>
</dbReference>
<evidence type="ECO:0000259" key="8">
    <source>
        <dbReference type="PROSITE" id="PS50151"/>
    </source>
</evidence>
<dbReference type="PANTHER" id="PTHR30562">
    <property type="entry name" value="UVRC/OXIDOREDUCTASE"/>
    <property type="match status" value="1"/>
</dbReference>
<evidence type="ECO:0000256" key="4">
    <source>
        <dbReference type="ARBA" id="ARBA00022881"/>
    </source>
</evidence>
<dbReference type="Pfam" id="PF02151">
    <property type="entry name" value="UVR"/>
    <property type="match status" value="1"/>
</dbReference>
<dbReference type="CDD" id="cd10434">
    <property type="entry name" value="GIY-YIG_UvrC_Cho"/>
    <property type="match status" value="1"/>
</dbReference>
<evidence type="ECO:0000256" key="3">
    <source>
        <dbReference type="ARBA" id="ARBA00022769"/>
    </source>
</evidence>
<sequence>MAFDLAEFLKNLTTRPGVYLMYNRADEVIYIGKARNLKRRVSSYFQKTKHAPKTIAMLAQVDHVEVTVTHTETEALVLESNLIKQHRPRYNVLLRDDKSYPYLHLDTSHAFPRLSYHRGARKAKGKYFGPYPAAASARESLNLLQKVFPIRQCEDSFYKNRTRPCLQHQIHRCTAPCVGLVDAESYAEDVNNTIRFLEGRTHEIIDEMGRQMQTAAENLDFERAARLRDQIAALSKVQERQYVDQSGGGDFDIIAAAREQDATAVHVGFIRKGRHLGGKTFFPQHTEGLGESDVLASFLPQFYLDKAVPGNILVSHMPRNAQWIGEALAGEGSRVIISHPQRGPRRRWLDMALVNAFDSLRRRLAGHATVTARFEAIGLALDLPETPERIECFDISHTMGEATVASCVVFDAEGPRKQDYRRYNINDITPGDDYAAMRQVLMRRYGKVQSGEAELPDLILIDGGRGQLNAALEAIAELGLHDAQLAGVAKGAGRRAGLEEIILPDRAVPLILPPDSPALLGIQQIRDEAHRFAITGHRARRAKARTGSSLDEIGGVGPKRRQALLKAFGGLKGVSNAGVEDLARVPGIDHNLAQRIYDELHPNRA</sequence>
<evidence type="ECO:0000256" key="2">
    <source>
        <dbReference type="ARBA" id="ARBA00022763"/>
    </source>
</evidence>
<dbReference type="InterPro" id="IPR004791">
    <property type="entry name" value="UvrC"/>
</dbReference>
<evidence type="ECO:0000256" key="6">
    <source>
        <dbReference type="ARBA" id="ARBA00023236"/>
    </source>
</evidence>
<comment type="subcellular location">
    <subcellularLocation>
        <location evidence="7">Cytoplasm</location>
    </subcellularLocation>
</comment>
<dbReference type="Pfam" id="PF08459">
    <property type="entry name" value="UvrC_RNaseH_dom"/>
    <property type="match status" value="1"/>
</dbReference>
<keyword evidence="1 7" id="KW-0963">Cytoplasm</keyword>
<dbReference type="EMBL" id="JBBPCO010000001">
    <property type="protein sequence ID" value="MEK8088223.1"/>
    <property type="molecule type" value="Genomic_DNA"/>
</dbReference>
<dbReference type="InterPro" id="IPR035901">
    <property type="entry name" value="GIY-YIG_endonuc_sf"/>
</dbReference>
<dbReference type="NCBIfam" id="NF001824">
    <property type="entry name" value="PRK00558.1-5"/>
    <property type="match status" value="1"/>
</dbReference>
<dbReference type="InterPro" id="IPR010994">
    <property type="entry name" value="RuvA_2-like"/>
</dbReference>
<dbReference type="SUPFAM" id="SSF47781">
    <property type="entry name" value="RuvA domain 2-like"/>
    <property type="match status" value="1"/>
</dbReference>
<keyword evidence="2 7" id="KW-0227">DNA damage</keyword>